<sequence>MTSDNKFHKETVFEEKISLRRLLVPVTGRIRYIDRKREGRVEEERMFPIKCFNYLKTVSMLKWFAVDKWNNH</sequence>
<protein>
    <submittedName>
        <fullName evidence="1">Uncharacterized protein</fullName>
    </submittedName>
</protein>
<keyword evidence="2" id="KW-1185">Reference proteome</keyword>
<proteinExistence type="predicted"/>
<evidence type="ECO:0000313" key="1">
    <source>
        <dbReference type="EMBL" id="TKR76522.1"/>
    </source>
</evidence>
<organism evidence="1 2">
    <name type="scientific">Steinernema carpocapsae</name>
    <name type="common">Entomopathogenic nematode</name>
    <dbReference type="NCBI Taxonomy" id="34508"/>
    <lineage>
        <taxon>Eukaryota</taxon>
        <taxon>Metazoa</taxon>
        <taxon>Ecdysozoa</taxon>
        <taxon>Nematoda</taxon>
        <taxon>Chromadorea</taxon>
        <taxon>Rhabditida</taxon>
        <taxon>Tylenchina</taxon>
        <taxon>Panagrolaimomorpha</taxon>
        <taxon>Strongyloidoidea</taxon>
        <taxon>Steinernematidae</taxon>
        <taxon>Steinernema</taxon>
    </lineage>
</organism>
<reference evidence="1 2" key="2">
    <citation type="journal article" date="2019" name="G3 (Bethesda)">
        <title>Hybrid Assembly of the Genome of the Entomopathogenic Nematode Steinernema carpocapsae Identifies the X-Chromosome.</title>
        <authorList>
            <person name="Serra L."/>
            <person name="Macchietto M."/>
            <person name="Macias-Munoz A."/>
            <person name="McGill C.J."/>
            <person name="Rodriguez I.M."/>
            <person name="Rodriguez B."/>
            <person name="Murad R."/>
            <person name="Mortazavi A."/>
        </authorList>
    </citation>
    <scope>NUCLEOTIDE SEQUENCE [LARGE SCALE GENOMIC DNA]</scope>
    <source>
        <strain evidence="1 2">ALL</strain>
    </source>
</reference>
<accession>A0A4U5N333</accession>
<reference evidence="1 2" key="1">
    <citation type="journal article" date="2015" name="Genome Biol.">
        <title>Comparative genomics of Steinernema reveals deeply conserved gene regulatory networks.</title>
        <authorList>
            <person name="Dillman A.R."/>
            <person name="Macchietto M."/>
            <person name="Porter C.F."/>
            <person name="Rogers A."/>
            <person name="Williams B."/>
            <person name="Antoshechkin I."/>
            <person name="Lee M.M."/>
            <person name="Goodwin Z."/>
            <person name="Lu X."/>
            <person name="Lewis E.E."/>
            <person name="Goodrich-Blair H."/>
            <person name="Stock S.P."/>
            <person name="Adams B.J."/>
            <person name="Sternberg P.W."/>
            <person name="Mortazavi A."/>
        </authorList>
    </citation>
    <scope>NUCLEOTIDE SEQUENCE [LARGE SCALE GENOMIC DNA]</scope>
    <source>
        <strain evidence="1 2">ALL</strain>
    </source>
</reference>
<gene>
    <name evidence="1" type="ORF">L596_017646</name>
</gene>
<dbReference type="EMBL" id="AZBU02000005">
    <property type="protein sequence ID" value="TKR76522.1"/>
    <property type="molecule type" value="Genomic_DNA"/>
</dbReference>
<dbReference type="AlphaFoldDB" id="A0A4U5N333"/>
<evidence type="ECO:0000313" key="2">
    <source>
        <dbReference type="Proteomes" id="UP000298663"/>
    </source>
</evidence>
<name>A0A4U5N333_STECR</name>
<comment type="caution">
    <text evidence="1">The sequence shown here is derived from an EMBL/GenBank/DDBJ whole genome shotgun (WGS) entry which is preliminary data.</text>
</comment>
<dbReference type="Proteomes" id="UP000298663">
    <property type="component" value="Unassembled WGS sequence"/>
</dbReference>